<gene>
    <name evidence="3" type="ORF">EB241_10220</name>
</gene>
<accession>A0A3N6S039</accession>
<feature type="transmembrane region" description="Helical" evidence="1">
    <location>
        <begin position="190"/>
        <end position="208"/>
    </location>
</feature>
<dbReference type="OrthoDB" id="1495425at2"/>
<evidence type="ECO:0000313" key="4">
    <source>
        <dbReference type="Proteomes" id="UP000279457"/>
    </source>
</evidence>
<evidence type="ECO:0000313" key="3">
    <source>
        <dbReference type="EMBL" id="RQM38127.1"/>
    </source>
</evidence>
<name>A0A3N6S039_9GAMM</name>
<reference evidence="3 4" key="1">
    <citation type="submission" date="2018-10" db="EMBL/GenBank/DDBJ databases">
        <title>Draft genome sequence for the type isolate of Erwinia psidii, agent causal of bacterial blight in guava (Psidium guajava) and wilt and die-back of Eucalyptus spp.</title>
        <authorList>
            <person name="Hermenegildo P.S."/>
            <person name="Santos S.A."/>
            <person name="Guimaraes L.M.S."/>
            <person name="Vidigal P.M.P."/>
            <person name="Pereira I.C."/>
            <person name="Badel J.L."/>
            <person name="Alfenas-Zerbini P."/>
            <person name="Ferreira M.A.S.V."/>
            <person name="Alfenas A.C."/>
        </authorList>
    </citation>
    <scope>NUCLEOTIDE SEQUENCE [LARGE SCALE GENOMIC DNA]</scope>
    <source>
        <strain evidence="3 4">IBSBF 435</strain>
    </source>
</reference>
<feature type="transmembrane region" description="Helical" evidence="1">
    <location>
        <begin position="37"/>
        <end position="56"/>
    </location>
</feature>
<evidence type="ECO:0000256" key="1">
    <source>
        <dbReference type="SAM" id="Phobius"/>
    </source>
</evidence>
<keyword evidence="1" id="KW-0812">Transmembrane</keyword>
<dbReference type="AlphaFoldDB" id="A0A3N6S039"/>
<dbReference type="Pfam" id="PF14342">
    <property type="entry name" value="DUF4396"/>
    <property type="match status" value="1"/>
</dbReference>
<sequence length="223" mass="25284">MLDRLAILFILLGICTAIMIAKDLIQHPQPIKIMNLVWPLTGLYMPFIGWLAWWYLGRKSRAVLPLHPLPKNRTPGFKQLFSSTSHCAAGCVLGDIIAVPIISLTKSLSVHATLATHAILSLGLSLIFGILFQYLAVRQMAGMTFFRAVWQAIKSDIFSLMIYQAGMFLYMALALHFILNNQIEPLVIHFWFMMQLALLTGFAFAWPANKFLLQRGIKFTFQR</sequence>
<feature type="transmembrane region" description="Helical" evidence="1">
    <location>
        <begin position="157"/>
        <end position="178"/>
    </location>
</feature>
<feature type="transmembrane region" description="Helical" evidence="1">
    <location>
        <begin position="77"/>
        <end position="102"/>
    </location>
</feature>
<proteinExistence type="predicted"/>
<dbReference type="EMBL" id="RHHM01000007">
    <property type="protein sequence ID" value="RQM38127.1"/>
    <property type="molecule type" value="Genomic_DNA"/>
</dbReference>
<feature type="domain" description="DUF4396" evidence="2">
    <location>
        <begin position="78"/>
        <end position="218"/>
    </location>
</feature>
<keyword evidence="1" id="KW-1133">Transmembrane helix</keyword>
<keyword evidence="4" id="KW-1185">Reference proteome</keyword>
<evidence type="ECO:0000259" key="2">
    <source>
        <dbReference type="Pfam" id="PF14342"/>
    </source>
</evidence>
<comment type="caution">
    <text evidence="3">The sequence shown here is derived from an EMBL/GenBank/DDBJ whole genome shotgun (WGS) entry which is preliminary data.</text>
</comment>
<organism evidence="3 4">
    <name type="scientific">Erwinia psidii</name>
    <dbReference type="NCBI Taxonomy" id="69224"/>
    <lineage>
        <taxon>Bacteria</taxon>
        <taxon>Pseudomonadati</taxon>
        <taxon>Pseudomonadota</taxon>
        <taxon>Gammaproteobacteria</taxon>
        <taxon>Enterobacterales</taxon>
        <taxon>Erwiniaceae</taxon>
        <taxon>Erwinia</taxon>
    </lineage>
</organism>
<protein>
    <submittedName>
        <fullName evidence="3">DUF4396 domain-containing protein</fullName>
    </submittedName>
</protein>
<feature type="transmembrane region" description="Helical" evidence="1">
    <location>
        <begin position="114"/>
        <end position="136"/>
    </location>
</feature>
<dbReference type="Proteomes" id="UP000279457">
    <property type="component" value="Unassembled WGS sequence"/>
</dbReference>
<dbReference type="RefSeq" id="WP_124233032.1">
    <property type="nucleotide sequence ID" value="NZ_RHHM01000007.1"/>
</dbReference>
<dbReference type="InterPro" id="IPR025509">
    <property type="entry name" value="DUF4396"/>
</dbReference>
<keyword evidence="1" id="KW-0472">Membrane</keyword>